<proteinExistence type="predicted"/>
<dbReference type="EMBL" id="LKAM01000014">
    <property type="protein sequence ID" value="KUM45927.1"/>
    <property type="molecule type" value="Genomic_DNA"/>
</dbReference>
<reference evidence="1" key="1">
    <citation type="journal article" date="2015" name="Genome Biol. Evol.">
        <title>Organellar Genomes of White Spruce (Picea glauca): Assembly and Annotation.</title>
        <authorList>
            <person name="Jackman S.D."/>
            <person name="Warren R.L."/>
            <person name="Gibb E.A."/>
            <person name="Vandervalk B.P."/>
            <person name="Mohamadi H."/>
            <person name="Chu J."/>
            <person name="Raymond A."/>
            <person name="Pleasance S."/>
            <person name="Coope R."/>
            <person name="Wildung M.R."/>
            <person name="Ritland C.E."/>
            <person name="Bousquet J."/>
            <person name="Jones S.J."/>
            <person name="Bohlmann J."/>
            <person name="Birol I."/>
        </authorList>
    </citation>
    <scope>NUCLEOTIDE SEQUENCE [LARGE SCALE GENOMIC DNA]</scope>
    <source>
        <tissue evidence="1">Flushing bud</tissue>
    </source>
</reference>
<gene>
    <name evidence="1" type="ORF">ABT39_MTgene2030</name>
</gene>
<geneLocation type="mitochondrion" evidence="1"/>
<dbReference type="AlphaFoldDB" id="A0A101LV45"/>
<accession>A0A101LV45</accession>
<evidence type="ECO:0000313" key="1">
    <source>
        <dbReference type="EMBL" id="KUM45927.1"/>
    </source>
</evidence>
<protein>
    <submittedName>
        <fullName evidence="1">Uncharacterized protein</fullName>
    </submittedName>
</protein>
<keyword evidence="1" id="KW-0496">Mitochondrion</keyword>
<organism evidence="1">
    <name type="scientific">Picea glauca</name>
    <name type="common">White spruce</name>
    <name type="synonym">Pinus glauca</name>
    <dbReference type="NCBI Taxonomy" id="3330"/>
    <lineage>
        <taxon>Eukaryota</taxon>
        <taxon>Viridiplantae</taxon>
        <taxon>Streptophyta</taxon>
        <taxon>Embryophyta</taxon>
        <taxon>Tracheophyta</taxon>
        <taxon>Spermatophyta</taxon>
        <taxon>Pinopsida</taxon>
        <taxon>Pinidae</taxon>
        <taxon>Conifers I</taxon>
        <taxon>Pinales</taxon>
        <taxon>Pinaceae</taxon>
        <taxon>Picea</taxon>
    </lineage>
</organism>
<name>A0A101LV45_PICGL</name>
<sequence>MRRYAGNPYARKGLIYSIAEIDHADGRGILCCMWRDGTIHSVEMHRVRRS</sequence>
<comment type="caution">
    <text evidence="1">The sequence shown here is derived from an EMBL/GenBank/DDBJ whole genome shotgun (WGS) entry which is preliminary data.</text>
</comment>